<keyword evidence="1" id="KW-0479">Metal-binding</keyword>
<organism evidence="4 5">
    <name type="scientific">Candidatus Rickettsiella viridis</name>
    <dbReference type="NCBI Taxonomy" id="676208"/>
    <lineage>
        <taxon>Bacteria</taxon>
        <taxon>Pseudomonadati</taxon>
        <taxon>Pseudomonadota</taxon>
        <taxon>Gammaproteobacteria</taxon>
        <taxon>Legionellales</taxon>
        <taxon>Coxiellaceae</taxon>
        <taxon>Rickettsiella</taxon>
    </lineage>
</organism>
<dbReference type="PANTHER" id="PTHR35303:SF5">
    <property type="entry name" value="OS02G0197800 PROTEIN"/>
    <property type="match status" value="1"/>
</dbReference>
<feature type="domain" description="Gamma-butyrobetaine hydroxylase-like N-terminal" evidence="3">
    <location>
        <begin position="9"/>
        <end position="93"/>
    </location>
</feature>
<protein>
    <submittedName>
        <fullName evidence="4">DUF971 domain containing protein</fullName>
    </submittedName>
</protein>
<name>A0A2Z5UUL5_9COXI</name>
<dbReference type="AlphaFoldDB" id="A0A2Z5UUL5"/>
<dbReference type="GO" id="GO:0046872">
    <property type="term" value="F:metal ion binding"/>
    <property type="evidence" value="ECO:0007669"/>
    <property type="project" value="UniProtKB-KW"/>
</dbReference>
<sequence length="120" mass="13887">MNSPTPIDIKLLQKTKVVEIQFDNGEKFVLPCEYLRVFSPSADVKGHGQSEGKLVPGKKEINIINIEPVGHYAVKLLFDDGHNTGLYTWETLYDLAVHQEIYWQRYLQRLEVANEKRESR</sequence>
<dbReference type="InterPro" id="IPR038492">
    <property type="entry name" value="GBBH-like_N_sf"/>
</dbReference>
<dbReference type="RefSeq" id="WP_126322202.1">
    <property type="nucleotide sequence ID" value="NZ_AP018005.1"/>
</dbReference>
<dbReference type="InterPro" id="IPR010376">
    <property type="entry name" value="GBBH-like_N"/>
</dbReference>
<dbReference type="Gene3D" id="3.30.2020.30">
    <property type="match status" value="1"/>
</dbReference>
<dbReference type="KEGG" id="rvi:RVIR1_01430"/>
<evidence type="ECO:0000313" key="4">
    <source>
        <dbReference type="EMBL" id="BBB14681.1"/>
    </source>
</evidence>
<dbReference type="Proteomes" id="UP000282483">
    <property type="component" value="Chromosome"/>
</dbReference>
<dbReference type="EMBL" id="AP018005">
    <property type="protein sequence ID" value="BBB14681.1"/>
    <property type="molecule type" value="Genomic_DNA"/>
</dbReference>
<accession>A0A2Z5UUL5</accession>
<reference evidence="4 5" key="1">
    <citation type="submission" date="2017-03" db="EMBL/GenBank/DDBJ databases">
        <title>The genome sequence of Candidatus Rickettsiella viridis.</title>
        <authorList>
            <person name="Nikoh N."/>
            <person name="Tsuchida T."/>
            <person name="Yamaguchi K."/>
            <person name="Maeda T."/>
            <person name="Shigenobu S."/>
            <person name="Fukatsu T."/>
        </authorList>
    </citation>
    <scope>NUCLEOTIDE SEQUENCE [LARGE SCALE GENOMIC DNA]</scope>
    <source>
        <strain evidence="4 5">Ap-RA04</strain>
    </source>
</reference>
<dbReference type="OrthoDB" id="9794178at2"/>
<dbReference type="PANTHER" id="PTHR35303">
    <property type="entry name" value="OS02G0197800 PROTEIN"/>
    <property type="match status" value="1"/>
</dbReference>
<evidence type="ECO:0000256" key="1">
    <source>
        <dbReference type="ARBA" id="ARBA00022723"/>
    </source>
</evidence>
<proteinExistence type="predicted"/>
<evidence type="ECO:0000313" key="5">
    <source>
        <dbReference type="Proteomes" id="UP000282483"/>
    </source>
</evidence>
<keyword evidence="5" id="KW-1185">Reference proteome</keyword>
<dbReference type="Pfam" id="PF06155">
    <property type="entry name" value="GBBH-like_N"/>
    <property type="match status" value="1"/>
</dbReference>
<evidence type="ECO:0000256" key="2">
    <source>
        <dbReference type="ARBA" id="ARBA00023004"/>
    </source>
</evidence>
<keyword evidence="2" id="KW-0408">Iron</keyword>
<evidence type="ECO:0000259" key="3">
    <source>
        <dbReference type="Pfam" id="PF06155"/>
    </source>
</evidence>
<gene>
    <name evidence="4" type="ORF">RVIR1_01430</name>
</gene>